<proteinExistence type="predicted"/>
<feature type="chain" id="PRO_5036165341" evidence="2">
    <location>
        <begin position="21"/>
        <end position="104"/>
    </location>
</feature>
<evidence type="ECO:0000313" key="3">
    <source>
        <dbReference type="EMBL" id="KAE9046111.1"/>
    </source>
</evidence>
<evidence type="ECO:0000313" key="5">
    <source>
        <dbReference type="EMBL" id="KAE9357446.1"/>
    </source>
</evidence>
<dbReference type="EMBL" id="QXFT01000052">
    <property type="protein sequence ID" value="KAE9357446.1"/>
    <property type="molecule type" value="Genomic_DNA"/>
</dbReference>
<gene>
    <name evidence="4" type="ORF">PR001_g1749</name>
    <name evidence="3" type="ORF">PR002_g1861</name>
    <name evidence="5" type="ORF">PR003_g1803</name>
</gene>
<dbReference type="AlphaFoldDB" id="A0A6A3NKR4"/>
<dbReference type="EMBL" id="QXFU01000057">
    <property type="protein sequence ID" value="KAE9046111.1"/>
    <property type="molecule type" value="Genomic_DNA"/>
</dbReference>
<protein>
    <submittedName>
        <fullName evidence="3">Uncharacterized protein</fullName>
    </submittedName>
</protein>
<reference evidence="6 8" key="1">
    <citation type="submission" date="2018-09" db="EMBL/GenBank/DDBJ databases">
        <title>Genomic investigation of the strawberry pathogen Phytophthora fragariae indicates pathogenicity is determined by transcriptional variation in three key races.</title>
        <authorList>
            <person name="Adams T.M."/>
            <person name="Armitage A.D."/>
            <person name="Sobczyk M.K."/>
            <person name="Bates H.J."/>
            <person name="Dunwell J.M."/>
            <person name="Nellist C.F."/>
            <person name="Harrison R.J."/>
        </authorList>
    </citation>
    <scope>NUCLEOTIDE SEQUENCE [LARGE SCALE GENOMIC DNA]</scope>
    <source>
        <strain evidence="4 6">SCRP249</strain>
        <strain evidence="3 8">SCRP324</strain>
        <strain evidence="5 7">SCRP333</strain>
    </source>
</reference>
<evidence type="ECO:0000256" key="1">
    <source>
        <dbReference type="SAM" id="MobiDB-lite"/>
    </source>
</evidence>
<comment type="caution">
    <text evidence="3">The sequence shown here is derived from an EMBL/GenBank/DDBJ whole genome shotgun (WGS) entry which is preliminary data.</text>
</comment>
<dbReference type="Proteomes" id="UP000429607">
    <property type="component" value="Unassembled WGS sequence"/>
</dbReference>
<dbReference type="Proteomes" id="UP000434957">
    <property type="component" value="Unassembled WGS sequence"/>
</dbReference>
<evidence type="ECO:0000313" key="7">
    <source>
        <dbReference type="Proteomes" id="UP000434957"/>
    </source>
</evidence>
<evidence type="ECO:0000256" key="2">
    <source>
        <dbReference type="SAM" id="SignalP"/>
    </source>
</evidence>
<organism evidence="3 8">
    <name type="scientific">Phytophthora rubi</name>
    <dbReference type="NCBI Taxonomy" id="129364"/>
    <lineage>
        <taxon>Eukaryota</taxon>
        <taxon>Sar</taxon>
        <taxon>Stramenopiles</taxon>
        <taxon>Oomycota</taxon>
        <taxon>Peronosporomycetes</taxon>
        <taxon>Peronosporales</taxon>
        <taxon>Peronosporaceae</taxon>
        <taxon>Phytophthora</taxon>
    </lineage>
</organism>
<evidence type="ECO:0000313" key="8">
    <source>
        <dbReference type="Proteomes" id="UP000435112"/>
    </source>
</evidence>
<feature type="signal peptide" evidence="2">
    <location>
        <begin position="1"/>
        <end position="20"/>
    </location>
</feature>
<name>A0A6A3NKR4_9STRA</name>
<evidence type="ECO:0000313" key="6">
    <source>
        <dbReference type="Proteomes" id="UP000429607"/>
    </source>
</evidence>
<dbReference type="OrthoDB" id="129138at2759"/>
<evidence type="ECO:0000313" key="4">
    <source>
        <dbReference type="EMBL" id="KAE9051118.1"/>
    </source>
</evidence>
<dbReference type="Proteomes" id="UP000435112">
    <property type="component" value="Unassembled WGS sequence"/>
</dbReference>
<keyword evidence="7" id="KW-1185">Reference proteome</keyword>
<accession>A0A6A3NKR4</accession>
<feature type="region of interest" description="Disordered" evidence="1">
    <location>
        <begin position="73"/>
        <end position="94"/>
    </location>
</feature>
<keyword evidence="2" id="KW-0732">Signal</keyword>
<sequence length="104" mass="11942">MWRIMSSVCITMLWMQRNRAIFQQEVTTVELNVQKCWTTGLRQLQAVGKRELRRPDTILHGTKLLLCSAAMAEAPREKSPKGTSPVQPPNSYEEPALLTRLKIY</sequence>
<dbReference type="EMBL" id="QXFV01000056">
    <property type="protein sequence ID" value="KAE9051118.1"/>
    <property type="molecule type" value="Genomic_DNA"/>
</dbReference>